<gene>
    <name evidence="1" type="ORF">L6164_022983</name>
</gene>
<reference evidence="1 2" key="1">
    <citation type="journal article" date="2022" name="DNA Res.">
        <title>Chromosomal-level genome assembly of the orchid tree Bauhinia variegata (Leguminosae; Cercidoideae) supports the allotetraploid origin hypothesis of Bauhinia.</title>
        <authorList>
            <person name="Zhong Y."/>
            <person name="Chen Y."/>
            <person name="Zheng D."/>
            <person name="Pang J."/>
            <person name="Liu Y."/>
            <person name="Luo S."/>
            <person name="Meng S."/>
            <person name="Qian L."/>
            <person name="Wei D."/>
            <person name="Dai S."/>
            <person name="Zhou R."/>
        </authorList>
    </citation>
    <scope>NUCLEOTIDE SEQUENCE [LARGE SCALE GENOMIC DNA]</scope>
    <source>
        <strain evidence="1">BV-YZ2020</strain>
    </source>
</reference>
<protein>
    <submittedName>
        <fullName evidence="1">Uncharacterized protein</fullName>
    </submittedName>
</protein>
<proteinExistence type="predicted"/>
<dbReference type="Proteomes" id="UP000828941">
    <property type="component" value="Chromosome 9"/>
</dbReference>
<name>A0ACB9MHR3_BAUVA</name>
<dbReference type="EMBL" id="CM039434">
    <property type="protein sequence ID" value="KAI4323370.1"/>
    <property type="molecule type" value="Genomic_DNA"/>
</dbReference>
<keyword evidence="2" id="KW-1185">Reference proteome</keyword>
<sequence length="132" mass="14713">MLLVGCYYVHKNPRKTTDKSKNIDVQQSKLGSEDDPDSDIPLLDLSTIAMATENFSIKNKIGQGGFGSVYRGRLPNGQQIAVKRLSRGSEQGMVEFKNEKLSLARKIEGSFIQTTPLTLLVMHGYYGTRARF</sequence>
<accession>A0ACB9MHR3</accession>
<comment type="caution">
    <text evidence="1">The sequence shown here is derived from an EMBL/GenBank/DDBJ whole genome shotgun (WGS) entry which is preliminary data.</text>
</comment>
<evidence type="ECO:0000313" key="1">
    <source>
        <dbReference type="EMBL" id="KAI4323370.1"/>
    </source>
</evidence>
<organism evidence="1 2">
    <name type="scientific">Bauhinia variegata</name>
    <name type="common">Purple orchid tree</name>
    <name type="synonym">Phanera variegata</name>
    <dbReference type="NCBI Taxonomy" id="167791"/>
    <lineage>
        <taxon>Eukaryota</taxon>
        <taxon>Viridiplantae</taxon>
        <taxon>Streptophyta</taxon>
        <taxon>Embryophyta</taxon>
        <taxon>Tracheophyta</taxon>
        <taxon>Spermatophyta</taxon>
        <taxon>Magnoliopsida</taxon>
        <taxon>eudicotyledons</taxon>
        <taxon>Gunneridae</taxon>
        <taxon>Pentapetalae</taxon>
        <taxon>rosids</taxon>
        <taxon>fabids</taxon>
        <taxon>Fabales</taxon>
        <taxon>Fabaceae</taxon>
        <taxon>Cercidoideae</taxon>
        <taxon>Cercideae</taxon>
        <taxon>Bauhiniinae</taxon>
        <taxon>Bauhinia</taxon>
    </lineage>
</organism>
<evidence type="ECO:0000313" key="2">
    <source>
        <dbReference type="Proteomes" id="UP000828941"/>
    </source>
</evidence>